<protein>
    <submittedName>
        <fullName evidence="2">Uncharacterized protein</fullName>
    </submittedName>
</protein>
<accession>A5AYM0</accession>
<organism evidence="2">
    <name type="scientific">Vitis vinifera</name>
    <name type="common">Grape</name>
    <dbReference type="NCBI Taxonomy" id="29760"/>
    <lineage>
        <taxon>Eukaryota</taxon>
        <taxon>Viridiplantae</taxon>
        <taxon>Streptophyta</taxon>
        <taxon>Embryophyta</taxon>
        <taxon>Tracheophyta</taxon>
        <taxon>Spermatophyta</taxon>
        <taxon>Magnoliopsida</taxon>
        <taxon>eudicotyledons</taxon>
        <taxon>Gunneridae</taxon>
        <taxon>Pentapetalae</taxon>
        <taxon>rosids</taxon>
        <taxon>Vitales</taxon>
        <taxon>Vitaceae</taxon>
        <taxon>Viteae</taxon>
        <taxon>Vitis</taxon>
    </lineage>
</organism>
<dbReference type="AlphaFoldDB" id="A5AYM0"/>
<feature type="region of interest" description="Disordered" evidence="1">
    <location>
        <begin position="71"/>
        <end position="112"/>
    </location>
</feature>
<evidence type="ECO:0000313" key="2">
    <source>
        <dbReference type="EMBL" id="CAN82705.1"/>
    </source>
</evidence>
<evidence type="ECO:0000256" key="1">
    <source>
        <dbReference type="SAM" id="MobiDB-lite"/>
    </source>
</evidence>
<gene>
    <name evidence="2" type="ORF">VITISV_042529</name>
</gene>
<feature type="compositionally biased region" description="Low complexity" evidence="1">
    <location>
        <begin position="73"/>
        <end position="91"/>
    </location>
</feature>
<reference evidence="2" key="1">
    <citation type="journal article" date="2007" name="PLoS ONE">
        <title>The first genome sequence of an elite grapevine cultivar (Pinot noir Vitis vinifera L.): coping with a highly heterozygous genome.</title>
        <authorList>
            <person name="Velasco R."/>
            <person name="Zharkikh A."/>
            <person name="Troggio M."/>
            <person name="Cartwright D.A."/>
            <person name="Cestaro A."/>
            <person name="Pruss D."/>
            <person name="Pindo M."/>
            <person name="FitzGerald L.M."/>
            <person name="Vezzulli S."/>
            <person name="Reid J."/>
            <person name="Malacarne G."/>
            <person name="Iliev D."/>
            <person name="Coppola G."/>
            <person name="Wardell B."/>
            <person name="Micheletti D."/>
            <person name="Macalma T."/>
            <person name="Facci M."/>
            <person name="Mitchell J.T."/>
            <person name="Perazzolli M."/>
            <person name="Eldredge G."/>
            <person name="Gatto P."/>
            <person name="Oyzerski R."/>
            <person name="Moretto M."/>
            <person name="Gutin N."/>
            <person name="Stefanini M."/>
            <person name="Chen Y."/>
            <person name="Segala C."/>
            <person name="Davenport C."/>
            <person name="Dematte L."/>
            <person name="Mraz A."/>
            <person name="Battilana J."/>
            <person name="Stormo K."/>
            <person name="Costa F."/>
            <person name="Tao Q."/>
            <person name="Si-Ammour A."/>
            <person name="Harkins T."/>
            <person name="Lackey A."/>
            <person name="Perbost C."/>
            <person name="Taillon B."/>
            <person name="Stella A."/>
            <person name="Solovyev V."/>
            <person name="Fawcett J.A."/>
            <person name="Sterck L."/>
            <person name="Vandepoele K."/>
            <person name="Grando S.M."/>
            <person name="Toppo S."/>
            <person name="Moser C."/>
            <person name="Lanchbury J."/>
            <person name="Bogden R."/>
            <person name="Skolnick M."/>
            <person name="Sgaramella V."/>
            <person name="Bhatnagar S.K."/>
            <person name="Fontana P."/>
            <person name="Gutin A."/>
            <person name="Van de Peer Y."/>
            <person name="Salamini F."/>
            <person name="Viola R."/>
        </authorList>
    </citation>
    <scope>NUCLEOTIDE SEQUENCE</scope>
</reference>
<feature type="compositionally biased region" description="Basic and acidic residues" evidence="1">
    <location>
        <begin position="97"/>
        <end position="112"/>
    </location>
</feature>
<dbReference type="EMBL" id="AM440347">
    <property type="protein sequence ID" value="CAN82705.1"/>
    <property type="molecule type" value="Genomic_DNA"/>
</dbReference>
<proteinExistence type="predicted"/>
<name>A5AYM0_VITVI</name>
<sequence length="157" mass="16924">MQIWLPFPHLSPQGLSKSPFCTHGVQTCKPPLPSLPSASSLQPTACFALPVVPIGTRLGVWAARSVTDRQWDTPSTPAAATAATFSSTPSPCSWKRRTFDTRREPGPPDDRGSLLCTAGIERALEYVDAPGRGRASAAVLWRFSRRGGVAVAVARRW</sequence>